<protein>
    <submittedName>
        <fullName evidence="2">Uncharacterized protein</fullName>
    </submittedName>
</protein>
<proteinExistence type="predicted"/>
<gene>
    <name evidence="2" type="ordered locus">MAE_27180</name>
</gene>
<dbReference type="PaxDb" id="449447-MAE_27180"/>
<dbReference type="KEGG" id="mar:MAE_27180"/>
<keyword evidence="3" id="KW-1185">Reference proteome</keyword>
<dbReference type="AlphaFoldDB" id="B0JIP2"/>
<feature type="region of interest" description="Disordered" evidence="1">
    <location>
        <begin position="25"/>
        <end position="53"/>
    </location>
</feature>
<accession>B0JIP2</accession>
<evidence type="ECO:0000313" key="2">
    <source>
        <dbReference type="EMBL" id="BAG02540.1"/>
    </source>
</evidence>
<sequence length="53" mass="5761">MGFLLGNSRLKLGITSDFITQSKLLGGSTPQTPRAVSFSHQNIKSKSDHCQVK</sequence>
<dbReference type="EMBL" id="AP009552">
    <property type="protein sequence ID" value="BAG02540.1"/>
    <property type="molecule type" value="Genomic_DNA"/>
</dbReference>
<dbReference type="EnsemblBacteria" id="BAG02540">
    <property type="protein sequence ID" value="BAG02540"/>
    <property type="gene ID" value="MAE_27180"/>
</dbReference>
<evidence type="ECO:0000313" key="3">
    <source>
        <dbReference type="Proteomes" id="UP000001510"/>
    </source>
</evidence>
<evidence type="ECO:0000256" key="1">
    <source>
        <dbReference type="SAM" id="MobiDB-lite"/>
    </source>
</evidence>
<organism evidence="2 3">
    <name type="scientific">Microcystis aeruginosa (strain NIES-843 / IAM M-2473)</name>
    <dbReference type="NCBI Taxonomy" id="449447"/>
    <lineage>
        <taxon>Bacteria</taxon>
        <taxon>Bacillati</taxon>
        <taxon>Cyanobacteriota</taxon>
        <taxon>Cyanophyceae</taxon>
        <taxon>Oscillatoriophycideae</taxon>
        <taxon>Chroococcales</taxon>
        <taxon>Microcystaceae</taxon>
        <taxon>Microcystis</taxon>
    </lineage>
</organism>
<dbReference type="Proteomes" id="UP000001510">
    <property type="component" value="Chromosome"/>
</dbReference>
<dbReference type="HOGENOM" id="CLU_205898_0_0_3"/>
<reference evidence="2 3" key="1">
    <citation type="journal article" date="2007" name="DNA Res.">
        <title>Complete genomic structure of the bloom-forming toxic cyanobacterium Microcystis aeruginosa NIES-843.</title>
        <authorList>
            <person name="Kaneko T."/>
            <person name="Nakajima N."/>
            <person name="Okamoto S."/>
            <person name="Suzuki I."/>
            <person name="Tanabe Y."/>
            <person name="Tamaoki M."/>
            <person name="Nakamura Y."/>
            <person name="Kasai F."/>
            <person name="Watanabe A."/>
            <person name="Kawashima K."/>
            <person name="Kishida Y."/>
            <person name="Ono A."/>
            <person name="Shimizu Y."/>
            <person name="Takahashi C."/>
            <person name="Minami C."/>
            <person name="Fujishiro T."/>
            <person name="Kohara M."/>
            <person name="Katoh M."/>
            <person name="Nakazaki N."/>
            <person name="Nakayama S."/>
            <person name="Yamada M."/>
            <person name="Tabata S."/>
            <person name="Watanabe M.M."/>
        </authorList>
    </citation>
    <scope>NUCLEOTIDE SEQUENCE [LARGE SCALE GENOMIC DNA]</scope>
    <source>
        <strain evidence="3">NIES-843 / IAM M-247</strain>
    </source>
</reference>
<feature type="compositionally biased region" description="Polar residues" evidence="1">
    <location>
        <begin position="25"/>
        <end position="44"/>
    </location>
</feature>
<name>B0JIP2_MICAN</name>